<evidence type="ECO:0000256" key="2">
    <source>
        <dbReference type="SAM" id="Phobius"/>
    </source>
</evidence>
<reference evidence="3" key="1">
    <citation type="submission" date="2024-05" db="EMBL/GenBank/DDBJ databases">
        <authorList>
            <person name="Cai S.Y."/>
            <person name="Jin L.M."/>
            <person name="Li H.R."/>
        </authorList>
    </citation>
    <scope>NUCLEOTIDE SEQUENCE</scope>
    <source>
        <strain evidence="3">A5-74</strain>
    </source>
</reference>
<feature type="compositionally biased region" description="Gly residues" evidence="1">
    <location>
        <begin position="16"/>
        <end position="27"/>
    </location>
</feature>
<dbReference type="AlphaFoldDB" id="A0AAU8DIK0"/>
<name>A0AAU8DIK0_9ACTN</name>
<feature type="transmembrane region" description="Helical" evidence="2">
    <location>
        <begin position="142"/>
        <end position="160"/>
    </location>
</feature>
<organism evidence="3">
    <name type="scientific">Nakamurella sp. A5-74</name>
    <dbReference type="NCBI Taxonomy" id="3158264"/>
    <lineage>
        <taxon>Bacteria</taxon>
        <taxon>Bacillati</taxon>
        <taxon>Actinomycetota</taxon>
        <taxon>Actinomycetes</taxon>
        <taxon>Nakamurellales</taxon>
        <taxon>Nakamurellaceae</taxon>
        <taxon>Nakamurella</taxon>
    </lineage>
</organism>
<dbReference type="EMBL" id="CP159218">
    <property type="protein sequence ID" value="XCG62009.1"/>
    <property type="molecule type" value="Genomic_DNA"/>
</dbReference>
<evidence type="ECO:0000256" key="1">
    <source>
        <dbReference type="SAM" id="MobiDB-lite"/>
    </source>
</evidence>
<dbReference type="RefSeq" id="WP_353647624.1">
    <property type="nucleotide sequence ID" value="NZ_CP159218.1"/>
</dbReference>
<proteinExistence type="predicted"/>
<protein>
    <submittedName>
        <fullName evidence="3">Uncharacterized protein</fullName>
    </submittedName>
</protein>
<feature type="transmembrane region" description="Helical" evidence="2">
    <location>
        <begin position="112"/>
        <end position="130"/>
    </location>
</feature>
<gene>
    <name evidence="3" type="ORF">ABLG96_12010</name>
</gene>
<keyword evidence="2" id="KW-0472">Membrane</keyword>
<feature type="transmembrane region" description="Helical" evidence="2">
    <location>
        <begin position="78"/>
        <end position="100"/>
    </location>
</feature>
<sequence length="161" mass="16244">MTSAGDGGTRPLPSVGGPGVGGPGVGGPSAAPHDHRARRSPQDEQPTTVIGRVPERHAVNPQPRAPERAGRGLRGIEMISGLLGGGLLLAGLVLLVLQFVAPALVTAGRGPGWSAVAVHLGVGAVAELLRAVRGRLGPPARWAAATLVIAAAIGVLFLVWW</sequence>
<keyword evidence="2" id="KW-0812">Transmembrane</keyword>
<evidence type="ECO:0000313" key="3">
    <source>
        <dbReference type="EMBL" id="XCG62009.1"/>
    </source>
</evidence>
<accession>A0AAU8DIK0</accession>
<feature type="region of interest" description="Disordered" evidence="1">
    <location>
        <begin position="1"/>
        <end position="69"/>
    </location>
</feature>
<keyword evidence="2" id="KW-1133">Transmembrane helix</keyword>